<keyword evidence="7" id="KW-0430">Lectin</keyword>
<dbReference type="Gramene" id="OE9A009005T1">
    <property type="protein sequence ID" value="OE9A009005C1"/>
    <property type="gene ID" value="OE9A009005"/>
</dbReference>
<feature type="domain" description="Bulb-type lectin" evidence="23">
    <location>
        <begin position="25"/>
        <end position="147"/>
    </location>
</feature>
<dbReference type="InterPro" id="IPR008271">
    <property type="entry name" value="Ser/Thr_kinase_AS"/>
</dbReference>
<comment type="catalytic activity">
    <reaction evidence="17 18">
        <text>L-seryl-[protein] + ATP = O-phospho-L-seryl-[protein] + ADP + H(+)</text>
        <dbReference type="Rhea" id="RHEA:17989"/>
        <dbReference type="Rhea" id="RHEA-COMP:9863"/>
        <dbReference type="Rhea" id="RHEA-COMP:11604"/>
        <dbReference type="ChEBI" id="CHEBI:15378"/>
        <dbReference type="ChEBI" id="CHEBI:29999"/>
        <dbReference type="ChEBI" id="CHEBI:30616"/>
        <dbReference type="ChEBI" id="CHEBI:83421"/>
        <dbReference type="ChEBI" id="CHEBI:456216"/>
        <dbReference type="EC" id="2.7.11.1"/>
    </reaction>
</comment>
<evidence type="ECO:0000256" key="15">
    <source>
        <dbReference type="ARBA" id="ARBA00023180"/>
    </source>
</evidence>
<gene>
    <name evidence="24" type="ORF">OLEA9_A009005</name>
</gene>
<dbReference type="InterPro" id="IPR011009">
    <property type="entry name" value="Kinase-like_dom_sf"/>
</dbReference>
<dbReference type="Pfam" id="PF01453">
    <property type="entry name" value="B_lectin"/>
    <property type="match status" value="1"/>
</dbReference>
<organism evidence="24 25">
    <name type="scientific">Olea europaea subsp. europaea</name>
    <dbReference type="NCBI Taxonomy" id="158383"/>
    <lineage>
        <taxon>Eukaryota</taxon>
        <taxon>Viridiplantae</taxon>
        <taxon>Streptophyta</taxon>
        <taxon>Embryophyta</taxon>
        <taxon>Tracheophyta</taxon>
        <taxon>Spermatophyta</taxon>
        <taxon>Magnoliopsida</taxon>
        <taxon>eudicotyledons</taxon>
        <taxon>Gunneridae</taxon>
        <taxon>Pentapetalae</taxon>
        <taxon>asterids</taxon>
        <taxon>lamiids</taxon>
        <taxon>Lamiales</taxon>
        <taxon>Oleaceae</taxon>
        <taxon>Oleeae</taxon>
        <taxon>Olea</taxon>
    </lineage>
</organism>
<evidence type="ECO:0000256" key="1">
    <source>
        <dbReference type="ARBA" id="ARBA00004479"/>
    </source>
</evidence>
<evidence type="ECO:0000313" key="25">
    <source>
        <dbReference type="Proteomes" id="UP000594638"/>
    </source>
</evidence>
<evidence type="ECO:0000256" key="20">
    <source>
        <dbReference type="SAM" id="Phobius"/>
    </source>
</evidence>
<evidence type="ECO:0000259" key="22">
    <source>
        <dbReference type="PROSITE" id="PS50011"/>
    </source>
</evidence>
<accession>A0A8S0SBD9</accession>
<protein>
    <recommendedName>
        <fullName evidence="18">Receptor-like serine/threonine-protein kinase</fullName>
        <ecNumber evidence="18">2.7.11.1</ecNumber>
    </recommendedName>
</protein>
<evidence type="ECO:0000256" key="3">
    <source>
        <dbReference type="ARBA" id="ARBA00022536"/>
    </source>
</evidence>
<evidence type="ECO:0000256" key="14">
    <source>
        <dbReference type="ARBA" id="ARBA00023170"/>
    </source>
</evidence>
<dbReference type="FunFam" id="2.90.10.10:FF:000013">
    <property type="entry name" value="G-type lectin S-receptor-like serine/threonine-protein kinase LECRK1"/>
    <property type="match status" value="1"/>
</dbReference>
<dbReference type="PIRSF" id="PIRSF000641">
    <property type="entry name" value="SRK"/>
    <property type="match status" value="1"/>
</dbReference>
<keyword evidence="13" id="KW-1015">Disulfide bond</keyword>
<keyword evidence="9 18" id="KW-0418">Kinase</keyword>
<keyword evidence="4 18" id="KW-0808">Transferase</keyword>
<keyword evidence="2 18" id="KW-0723">Serine/threonine-protein kinase</keyword>
<dbReference type="FunFam" id="3.30.200.20:FF:000059">
    <property type="entry name" value="S-receptor-like serine/threonine-protein kinase"/>
    <property type="match status" value="1"/>
</dbReference>
<dbReference type="Gene3D" id="1.10.510.10">
    <property type="entry name" value="Transferase(Phosphotransferase) domain 1"/>
    <property type="match status" value="1"/>
</dbReference>
<dbReference type="PROSITE" id="PS50011">
    <property type="entry name" value="PROTEIN_KINASE_DOM"/>
    <property type="match status" value="1"/>
</dbReference>
<proteinExistence type="inferred from homology"/>
<evidence type="ECO:0000256" key="6">
    <source>
        <dbReference type="ARBA" id="ARBA00022729"/>
    </source>
</evidence>
<comment type="catalytic activity">
    <reaction evidence="16 18">
        <text>L-threonyl-[protein] + ATP = O-phospho-L-threonyl-[protein] + ADP + H(+)</text>
        <dbReference type="Rhea" id="RHEA:46608"/>
        <dbReference type="Rhea" id="RHEA-COMP:11060"/>
        <dbReference type="Rhea" id="RHEA-COMP:11605"/>
        <dbReference type="ChEBI" id="CHEBI:15378"/>
        <dbReference type="ChEBI" id="CHEBI:30013"/>
        <dbReference type="ChEBI" id="CHEBI:30616"/>
        <dbReference type="ChEBI" id="CHEBI:61977"/>
        <dbReference type="ChEBI" id="CHEBI:456216"/>
        <dbReference type="EC" id="2.7.11.1"/>
    </reaction>
</comment>
<comment type="similarity">
    <text evidence="18">Belongs to the protein kinase superfamily. Ser/Thr protein kinase family.</text>
</comment>
<keyword evidence="10 18" id="KW-0067">ATP-binding</keyword>
<dbReference type="CDD" id="cd14066">
    <property type="entry name" value="STKc_IRAK"/>
    <property type="match status" value="1"/>
</dbReference>
<dbReference type="SUPFAM" id="SSF51110">
    <property type="entry name" value="alpha-D-mannose-specific plant lectins"/>
    <property type="match status" value="1"/>
</dbReference>
<keyword evidence="11 20" id="KW-1133">Transmembrane helix</keyword>
<comment type="caution">
    <text evidence="24">The sequence shown here is derived from an EMBL/GenBank/DDBJ whole genome shotgun (WGS) entry which is preliminary data.</text>
</comment>
<dbReference type="SMART" id="SM00108">
    <property type="entry name" value="B_lectin"/>
    <property type="match status" value="1"/>
</dbReference>
<evidence type="ECO:0000256" key="9">
    <source>
        <dbReference type="ARBA" id="ARBA00022777"/>
    </source>
</evidence>
<keyword evidence="25" id="KW-1185">Reference proteome</keyword>
<keyword evidence="5 20" id="KW-0812">Transmembrane</keyword>
<dbReference type="Gene3D" id="3.30.200.20">
    <property type="entry name" value="Phosphorylase Kinase, domain 1"/>
    <property type="match status" value="1"/>
</dbReference>
<dbReference type="Gene3D" id="2.90.10.10">
    <property type="entry name" value="Bulb-type lectin domain"/>
    <property type="match status" value="2"/>
</dbReference>
<evidence type="ECO:0000256" key="19">
    <source>
        <dbReference type="PROSITE-ProRule" id="PRU10141"/>
    </source>
</evidence>
<dbReference type="SUPFAM" id="SSF56112">
    <property type="entry name" value="Protein kinase-like (PK-like)"/>
    <property type="match status" value="1"/>
</dbReference>
<dbReference type="FunFam" id="1.10.510.10:FF:000237">
    <property type="entry name" value="G-type lectin S-receptor-like serine/threonine-protein kinase"/>
    <property type="match status" value="1"/>
</dbReference>
<name>A0A8S0SBD9_OLEEU</name>
<dbReference type="PROSITE" id="PS50927">
    <property type="entry name" value="BULB_LECTIN"/>
    <property type="match status" value="1"/>
</dbReference>
<evidence type="ECO:0000256" key="8">
    <source>
        <dbReference type="ARBA" id="ARBA00022741"/>
    </source>
</evidence>
<keyword evidence="14" id="KW-0675">Receptor</keyword>
<dbReference type="PANTHER" id="PTHR47976">
    <property type="entry name" value="G-TYPE LECTIN S-RECEPTOR-LIKE SERINE/THREONINE-PROTEIN KINASE SD2-5"/>
    <property type="match status" value="1"/>
</dbReference>
<dbReference type="InterPro" id="IPR051343">
    <property type="entry name" value="G-type_lectin_kinases/EP1-like"/>
</dbReference>
<dbReference type="CDD" id="cd00028">
    <property type="entry name" value="B_lectin"/>
    <property type="match status" value="1"/>
</dbReference>
<dbReference type="EC" id="2.7.11.1" evidence="18"/>
<dbReference type="GO" id="GO:0005524">
    <property type="term" value="F:ATP binding"/>
    <property type="evidence" value="ECO:0007669"/>
    <property type="project" value="UniProtKB-UniRule"/>
</dbReference>
<dbReference type="AlphaFoldDB" id="A0A8S0SBD9"/>
<sequence>MAYALFNFIFLIIFLLPLCTFSQNNGTITVGTSIVATERSTPWLSPSGDFAFGFKKLRSNDMFQLAIWYDKIPNKTVVWYPNVTNPISRDSTVGIDAQNGLVLRDPQGRLLWSTIDIDDDVSHGFLNDTGNFVLVRSDSVSIWDSFNYPSDTLLPTQIIAINGTLVSRKSETNFSRGRFYLRMLNEGNLVLNTRSVPTNSDFDDEYYNSQTSDPANDSNSGYQLVFNERGSLYVLRRNGERTDLTTKRSIPTTSDHYYRAILDFDGVFRTYYYPRSSSGDQEWTVAEYWPQNICMEIDGQKGSGACGYNSVCRLENGKPICQCPLGFYLSEPNDPFSDCNPKFIPICGEDDQKGSAEDVYEMSEVSDTDWPFSDFEQLAPFTESDCKNACLNDCLCAVSIYRNNSCWKKKLPLSNGRLDTAINAKAFFKFRKGNIPVQGSNFPTPEKKKKDQGTLILVGSVLLGSSLFVNFMFVGAACLGFFLIYNKKITNIRPVHDTGVVNLRCFTYKELAQATDGFKEELGRGAFGIVYKGVMPTGSNSTIAVKKLDRVAQDTEKEFKTEVSVIGQTHHKNLVRLLGFCEEGPHRMLVYEYMNNGTLASFLFGDLKPNWNRRIQIALGIARGLAYLHEECSTQIIHCDIKPQNILLDEYFNARISDFGLAKLLMMNQSRTLTNIRGTKGYVAPEWFRNTQVTAKVDVYSFGVLLLEIITCRKSLIDLEFGEGENPILTDWVWDCFQDGTLDTLVKNDTEALNDKKRLETFVMVGIWCIQEDSSLRPTMRKVSQMLEGTLEVNIPPCPSPFA</sequence>
<feature type="binding site" evidence="19">
    <location>
        <position position="547"/>
    </location>
    <ligand>
        <name>ATP</name>
        <dbReference type="ChEBI" id="CHEBI:30616"/>
    </ligand>
</feature>
<feature type="domain" description="Protein kinase" evidence="22">
    <location>
        <begin position="516"/>
        <end position="791"/>
    </location>
</feature>
<evidence type="ECO:0000259" key="23">
    <source>
        <dbReference type="PROSITE" id="PS50927"/>
    </source>
</evidence>
<dbReference type="Proteomes" id="UP000594638">
    <property type="component" value="Unassembled WGS sequence"/>
</dbReference>
<evidence type="ECO:0000256" key="16">
    <source>
        <dbReference type="ARBA" id="ARBA00047899"/>
    </source>
</evidence>
<dbReference type="PROSITE" id="PS00108">
    <property type="entry name" value="PROTEIN_KINASE_ST"/>
    <property type="match status" value="1"/>
</dbReference>
<evidence type="ECO:0000256" key="12">
    <source>
        <dbReference type="ARBA" id="ARBA00023136"/>
    </source>
</evidence>
<feature type="transmembrane region" description="Helical" evidence="20">
    <location>
        <begin position="455"/>
        <end position="485"/>
    </location>
</feature>
<dbReference type="InterPro" id="IPR024171">
    <property type="entry name" value="SRK-like_kinase"/>
</dbReference>
<evidence type="ECO:0000256" key="17">
    <source>
        <dbReference type="ARBA" id="ARBA00048679"/>
    </source>
</evidence>
<keyword evidence="3" id="KW-0245">EGF-like domain</keyword>
<reference evidence="24 25" key="1">
    <citation type="submission" date="2019-12" db="EMBL/GenBank/DDBJ databases">
        <authorList>
            <person name="Alioto T."/>
            <person name="Alioto T."/>
            <person name="Gomez Garrido J."/>
        </authorList>
    </citation>
    <scope>NUCLEOTIDE SEQUENCE [LARGE SCALE GENOMIC DNA]</scope>
</reference>
<dbReference type="InterPro" id="IPR036426">
    <property type="entry name" value="Bulb-type_lectin_dom_sf"/>
</dbReference>
<dbReference type="SMART" id="SM00220">
    <property type="entry name" value="S_TKc"/>
    <property type="match status" value="1"/>
</dbReference>
<dbReference type="Pfam" id="PF00069">
    <property type="entry name" value="Pkinase"/>
    <property type="match status" value="1"/>
</dbReference>
<keyword evidence="15" id="KW-0325">Glycoprotein</keyword>
<dbReference type="GO" id="GO:0030246">
    <property type="term" value="F:carbohydrate binding"/>
    <property type="evidence" value="ECO:0007669"/>
    <property type="project" value="UniProtKB-KW"/>
</dbReference>
<dbReference type="GO" id="GO:0004674">
    <property type="term" value="F:protein serine/threonine kinase activity"/>
    <property type="evidence" value="ECO:0007669"/>
    <property type="project" value="UniProtKB-KW"/>
</dbReference>
<keyword evidence="6 21" id="KW-0732">Signal</keyword>
<evidence type="ECO:0000256" key="18">
    <source>
        <dbReference type="PIRNR" id="PIRNR000641"/>
    </source>
</evidence>
<keyword evidence="8 18" id="KW-0547">Nucleotide-binding</keyword>
<dbReference type="PANTHER" id="PTHR47976:SF15">
    <property type="entry name" value="G-TYPE LECTIN S-RECEPTOR-LIKE SERINE_THREONINE-PROTEIN KINASE RLK1"/>
    <property type="match status" value="1"/>
</dbReference>
<keyword evidence="12 20" id="KW-0472">Membrane</keyword>
<evidence type="ECO:0000256" key="10">
    <source>
        <dbReference type="ARBA" id="ARBA00022840"/>
    </source>
</evidence>
<dbReference type="PROSITE" id="PS00107">
    <property type="entry name" value="PROTEIN_KINASE_ATP"/>
    <property type="match status" value="1"/>
</dbReference>
<dbReference type="InterPro" id="IPR001480">
    <property type="entry name" value="Bulb-type_lectin_dom"/>
</dbReference>
<dbReference type="OrthoDB" id="5857966at2759"/>
<dbReference type="InterPro" id="IPR000719">
    <property type="entry name" value="Prot_kinase_dom"/>
</dbReference>
<dbReference type="InterPro" id="IPR017441">
    <property type="entry name" value="Protein_kinase_ATP_BS"/>
</dbReference>
<evidence type="ECO:0000256" key="2">
    <source>
        <dbReference type="ARBA" id="ARBA00022527"/>
    </source>
</evidence>
<evidence type="ECO:0000256" key="4">
    <source>
        <dbReference type="ARBA" id="ARBA00022679"/>
    </source>
</evidence>
<evidence type="ECO:0000256" key="5">
    <source>
        <dbReference type="ARBA" id="ARBA00022692"/>
    </source>
</evidence>
<feature type="signal peptide" evidence="21">
    <location>
        <begin position="1"/>
        <end position="22"/>
    </location>
</feature>
<dbReference type="GO" id="GO:0016020">
    <property type="term" value="C:membrane"/>
    <property type="evidence" value="ECO:0007669"/>
    <property type="project" value="UniProtKB-SubCell"/>
</dbReference>
<evidence type="ECO:0000256" key="7">
    <source>
        <dbReference type="ARBA" id="ARBA00022734"/>
    </source>
</evidence>
<evidence type="ECO:0000256" key="13">
    <source>
        <dbReference type="ARBA" id="ARBA00023157"/>
    </source>
</evidence>
<evidence type="ECO:0000256" key="21">
    <source>
        <dbReference type="SAM" id="SignalP"/>
    </source>
</evidence>
<evidence type="ECO:0000313" key="24">
    <source>
        <dbReference type="EMBL" id="CAA2989666.1"/>
    </source>
</evidence>
<feature type="chain" id="PRO_5035798885" description="Receptor-like serine/threonine-protein kinase" evidence="21">
    <location>
        <begin position="23"/>
        <end position="803"/>
    </location>
</feature>
<dbReference type="EMBL" id="CACTIH010004132">
    <property type="protein sequence ID" value="CAA2989666.1"/>
    <property type="molecule type" value="Genomic_DNA"/>
</dbReference>
<comment type="subcellular location">
    <subcellularLocation>
        <location evidence="1">Membrane</location>
        <topology evidence="1">Single-pass type I membrane protein</topology>
    </subcellularLocation>
</comment>
<evidence type="ECO:0000256" key="11">
    <source>
        <dbReference type="ARBA" id="ARBA00022989"/>
    </source>
</evidence>